<name>A0A381ZKR5_9ZZZZ</name>
<accession>A0A381ZKR5</accession>
<dbReference type="EMBL" id="UINC01021544">
    <property type="protein sequence ID" value="SVA89317.1"/>
    <property type="molecule type" value="Genomic_DNA"/>
</dbReference>
<feature type="non-terminal residue" evidence="1">
    <location>
        <position position="1"/>
    </location>
</feature>
<evidence type="ECO:0000313" key="1">
    <source>
        <dbReference type="EMBL" id="SVA89317.1"/>
    </source>
</evidence>
<dbReference type="AlphaFoldDB" id="A0A381ZKR5"/>
<gene>
    <name evidence="1" type="ORF">METZ01_LOCUS142171</name>
</gene>
<sequence>VSDCEELVEILTENLLNQPQNTHLTLSECQPYSPPPCPICLKQLKFYTKLSIDEK</sequence>
<reference evidence="1" key="1">
    <citation type="submission" date="2018-05" db="EMBL/GenBank/DDBJ databases">
        <authorList>
            <person name="Lanie J.A."/>
            <person name="Ng W.-L."/>
            <person name="Kazmierczak K.M."/>
            <person name="Andrzejewski T.M."/>
            <person name="Davidsen T.M."/>
            <person name="Wayne K.J."/>
            <person name="Tettelin H."/>
            <person name="Glass J.I."/>
            <person name="Rusch D."/>
            <person name="Podicherti R."/>
            <person name="Tsui H.-C.T."/>
            <person name="Winkler M.E."/>
        </authorList>
    </citation>
    <scope>NUCLEOTIDE SEQUENCE</scope>
</reference>
<protein>
    <submittedName>
        <fullName evidence="1">Uncharacterized protein</fullName>
    </submittedName>
</protein>
<proteinExistence type="predicted"/>
<organism evidence="1">
    <name type="scientific">marine metagenome</name>
    <dbReference type="NCBI Taxonomy" id="408172"/>
    <lineage>
        <taxon>unclassified sequences</taxon>
        <taxon>metagenomes</taxon>
        <taxon>ecological metagenomes</taxon>
    </lineage>
</organism>